<dbReference type="EMBL" id="JADILY010000037">
    <property type="protein sequence ID" value="MBO8481277.1"/>
    <property type="molecule type" value="Genomic_DNA"/>
</dbReference>
<proteinExistence type="predicted"/>
<dbReference type="PROSITE" id="PS50853">
    <property type="entry name" value="FN3"/>
    <property type="match status" value="1"/>
</dbReference>
<evidence type="ECO:0000256" key="1">
    <source>
        <dbReference type="SAM" id="SignalP"/>
    </source>
</evidence>
<feature type="chain" id="PRO_5039506660" evidence="1">
    <location>
        <begin position="28"/>
        <end position="1011"/>
    </location>
</feature>
<feature type="domain" description="Fibronectin type-III" evidence="2">
    <location>
        <begin position="608"/>
        <end position="702"/>
    </location>
</feature>
<reference evidence="3" key="2">
    <citation type="journal article" date="2021" name="PeerJ">
        <title>Extensive microbial diversity within the chicken gut microbiome revealed by metagenomics and culture.</title>
        <authorList>
            <person name="Gilroy R."/>
            <person name="Ravi A."/>
            <person name="Getino M."/>
            <person name="Pursley I."/>
            <person name="Horton D.L."/>
            <person name="Alikhan N.F."/>
            <person name="Baker D."/>
            <person name="Gharbi K."/>
            <person name="Hall N."/>
            <person name="Watson M."/>
            <person name="Adriaenssens E.M."/>
            <person name="Foster-Nyarko E."/>
            <person name="Jarju S."/>
            <person name="Secka A."/>
            <person name="Antonio M."/>
            <person name="Oren A."/>
            <person name="Chaudhuri R.R."/>
            <person name="La Ragione R."/>
            <person name="Hildebrand F."/>
            <person name="Pallen M.J."/>
        </authorList>
    </citation>
    <scope>NUCLEOTIDE SEQUENCE</scope>
    <source>
        <strain evidence="3">B3-2255</strain>
    </source>
</reference>
<protein>
    <submittedName>
        <fullName evidence="3">Xanthan lyase</fullName>
    </submittedName>
</protein>
<dbReference type="InterPro" id="IPR033803">
    <property type="entry name" value="CBD-like_Golvesin-Xly"/>
</dbReference>
<sequence length="1011" mass="111852">MKKGQTFIFFFILVFSGLASGAFAAHAQGGNGTEELFAPLCDSIAARFDIYLGIEKLEVSRVSVRGGKIDLCFNRVLAGYPFTEEDIPELYAMARRLLPEKYRGYDIRKIITSGSEISRYTVTPIDFDGNPEHSAYKAENGKDYDPNPERHSIVTREGTHINADKGLEGRHIALWQSHGYYYEQSLDRWEWQRARLMQTVEDLYTQSYVIPYLVPMLENAGAYVFLPRERDINDIEIIVDNDSPESGTRTSGNFQAEGKTRIAGKGFGNKKTYRGGENPFECGTALRITGKASWKARLPENREYAVYVSYKTEKGSSTAARYIVKHAGGETEFTVDQSMGGGTWIYLGTFHFDRQAEVVLLAGTARDGSSKNGGGTVTADAVKFGGGMGNIARSTQDEDGNLLTEERVSGMPRWCEGARYWLQYAGYDSTVYNLNEGKSDYMDDYMCRGHWVDRLSGGSKANPGKEGLNVPVDLAFAFHSDAGVFRNDSIIGTLAIHTLKSEDEERFPTGEDRITSRELGNSIQSQTVNDIRTLWEPEWTRRQLWDRSYYEARTPPVPMVLLESMSHQNLADMIYGLDPGFRFTVSRAVYKGILKYLAQRYGTEYAVQPLPVKNFSVMFGNGGAVLKWEPAIDEIEPTAVPDSYIVYTRIDGGAWDNGRKTCADSLFVKIEKKRIYSFKVVAANRGGLSFPSEILSIGIPSGKSEGTVAIVNGFDRIAPPAHFATADTLLGGFNSRRDSGVPYLKDICFTGEQYEFRRDIPWVDDDNPGFGASGAEYEGKTIAGNTFDYPYVHGRALMAAGYSFCSLGRDAYTQMHERIIPENGFSAIDLILGKQLTTPLGRGILGTHFRCYPRPLMEALESFHGKGGCIIVSGADVGTDFNDAIYGGVTVDSTYMEEASRFAGEVLGFKWLSDCPAGGGGFYGIGKLKGIEGLYSHTLNDSVYCVEFPDGILPAEGGTTIMRYRGNNIPAATFRKGTDGKGSSAVFGFPLETVLDEKVLEKIFKTIMNEF</sequence>
<dbReference type="Gene3D" id="3.40.630.40">
    <property type="entry name" value="Zn-dependent exopeptidases"/>
    <property type="match status" value="1"/>
</dbReference>
<dbReference type="InterPro" id="IPR003961">
    <property type="entry name" value="FN3_dom"/>
</dbReference>
<dbReference type="GO" id="GO:0016829">
    <property type="term" value="F:lyase activity"/>
    <property type="evidence" value="ECO:0007669"/>
    <property type="project" value="UniProtKB-KW"/>
</dbReference>
<dbReference type="Pfam" id="PF25275">
    <property type="entry name" value="Golvesin_C"/>
    <property type="match status" value="1"/>
</dbReference>
<dbReference type="InterPro" id="IPR036116">
    <property type="entry name" value="FN3_sf"/>
</dbReference>
<dbReference type="AlphaFoldDB" id="A0A9D9NPR0"/>
<keyword evidence="1" id="KW-0732">Signal</keyword>
<keyword evidence="3" id="KW-0456">Lyase</keyword>
<feature type="signal peptide" evidence="1">
    <location>
        <begin position="1"/>
        <end position="27"/>
    </location>
</feature>
<accession>A0A9D9NPR0</accession>
<dbReference type="SUPFAM" id="SSF53187">
    <property type="entry name" value="Zn-dependent exopeptidases"/>
    <property type="match status" value="1"/>
</dbReference>
<evidence type="ECO:0000313" key="4">
    <source>
        <dbReference type="Proteomes" id="UP000823772"/>
    </source>
</evidence>
<dbReference type="SUPFAM" id="SSF49265">
    <property type="entry name" value="Fibronectin type III"/>
    <property type="match status" value="1"/>
</dbReference>
<name>A0A9D9NPR0_9BACT</name>
<organism evidence="3 4">
    <name type="scientific">Candidatus Merdivivens faecigallinarum</name>
    <dbReference type="NCBI Taxonomy" id="2840871"/>
    <lineage>
        <taxon>Bacteria</taxon>
        <taxon>Pseudomonadati</taxon>
        <taxon>Bacteroidota</taxon>
        <taxon>Bacteroidia</taxon>
        <taxon>Bacteroidales</taxon>
        <taxon>Muribaculaceae</taxon>
        <taxon>Muribaculaceae incertae sedis</taxon>
        <taxon>Candidatus Merdivivens</taxon>
    </lineage>
</organism>
<reference evidence="3" key="1">
    <citation type="submission" date="2020-10" db="EMBL/GenBank/DDBJ databases">
        <authorList>
            <person name="Gilroy R."/>
        </authorList>
    </citation>
    <scope>NUCLEOTIDE SEQUENCE</scope>
    <source>
        <strain evidence="3">B3-2255</strain>
    </source>
</reference>
<dbReference type="Proteomes" id="UP000823772">
    <property type="component" value="Unassembled WGS sequence"/>
</dbReference>
<gene>
    <name evidence="3" type="ORF">IAC87_01875</name>
</gene>
<evidence type="ECO:0000313" key="3">
    <source>
        <dbReference type="EMBL" id="MBO8481277.1"/>
    </source>
</evidence>
<comment type="caution">
    <text evidence="3">The sequence shown here is derived from an EMBL/GenBank/DDBJ whole genome shotgun (WGS) entry which is preliminary data.</text>
</comment>
<dbReference type="CDD" id="cd00063">
    <property type="entry name" value="FN3"/>
    <property type="match status" value="1"/>
</dbReference>
<evidence type="ECO:0000259" key="2">
    <source>
        <dbReference type="PROSITE" id="PS50853"/>
    </source>
</evidence>